<evidence type="ECO:0000256" key="3">
    <source>
        <dbReference type="ARBA" id="ARBA00022989"/>
    </source>
</evidence>
<proteinExistence type="predicted"/>
<dbReference type="Proteomes" id="UP000800200">
    <property type="component" value="Unassembled WGS sequence"/>
</dbReference>
<keyword evidence="2 5" id="KW-0812">Transmembrane</keyword>
<dbReference type="SUPFAM" id="SSF144083">
    <property type="entry name" value="Magnesium transport protein CorA, transmembrane region"/>
    <property type="match status" value="1"/>
</dbReference>
<dbReference type="InterPro" id="IPR045863">
    <property type="entry name" value="CorA_TM1_TM2"/>
</dbReference>
<evidence type="ECO:0000256" key="1">
    <source>
        <dbReference type="ARBA" id="ARBA00004141"/>
    </source>
</evidence>
<evidence type="ECO:0000313" key="6">
    <source>
        <dbReference type="EMBL" id="KAF2182449.1"/>
    </source>
</evidence>
<organism evidence="6 7">
    <name type="scientific">Zopfia rhizophila CBS 207.26</name>
    <dbReference type="NCBI Taxonomy" id="1314779"/>
    <lineage>
        <taxon>Eukaryota</taxon>
        <taxon>Fungi</taxon>
        <taxon>Dikarya</taxon>
        <taxon>Ascomycota</taxon>
        <taxon>Pezizomycotina</taxon>
        <taxon>Dothideomycetes</taxon>
        <taxon>Dothideomycetes incertae sedis</taxon>
        <taxon>Zopfiaceae</taxon>
        <taxon>Zopfia</taxon>
    </lineage>
</organism>
<protein>
    <recommendedName>
        <fullName evidence="8">Mg2+ transporter protein</fullName>
    </recommendedName>
</protein>
<evidence type="ECO:0000313" key="7">
    <source>
        <dbReference type="Proteomes" id="UP000800200"/>
    </source>
</evidence>
<dbReference type="Gene3D" id="1.20.58.340">
    <property type="entry name" value="Magnesium transport protein CorA, transmembrane region"/>
    <property type="match status" value="1"/>
</dbReference>
<dbReference type="GO" id="GO:0016020">
    <property type="term" value="C:membrane"/>
    <property type="evidence" value="ECO:0007669"/>
    <property type="project" value="UniProtKB-SubCell"/>
</dbReference>
<accession>A0A6A6DW36</accession>
<keyword evidence="7" id="KW-1185">Reference proteome</keyword>
<dbReference type="Pfam" id="PF01544">
    <property type="entry name" value="CorA"/>
    <property type="match status" value="1"/>
</dbReference>
<dbReference type="OrthoDB" id="5396681at2759"/>
<keyword evidence="4 5" id="KW-0472">Membrane</keyword>
<dbReference type="EMBL" id="ML994648">
    <property type="protein sequence ID" value="KAF2182449.1"/>
    <property type="molecule type" value="Genomic_DNA"/>
</dbReference>
<dbReference type="InterPro" id="IPR002523">
    <property type="entry name" value="MgTranspt_CorA/ZnTranspt_ZntB"/>
</dbReference>
<dbReference type="GO" id="GO:0046873">
    <property type="term" value="F:metal ion transmembrane transporter activity"/>
    <property type="evidence" value="ECO:0007669"/>
    <property type="project" value="InterPro"/>
</dbReference>
<reference evidence="6" key="1">
    <citation type="journal article" date="2020" name="Stud. Mycol.">
        <title>101 Dothideomycetes genomes: a test case for predicting lifestyles and emergence of pathogens.</title>
        <authorList>
            <person name="Haridas S."/>
            <person name="Albert R."/>
            <person name="Binder M."/>
            <person name="Bloem J."/>
            <person name="Labutti K."/>
            <person name="Salamov A."/>
            <person name="Andreopoulos B."/>
            <person name="Baker S."/>
            <person name="Barry K."/>
            <person name="Bills G."/>
            <person name="Bluhm B."/>
            <person name="Cannon C."/>
            <person name="Castanera R."/>
            <person name="Culley D."/>
            <person name="Daum C."/>
            <person name="Ezra D."/>
            <person name="Gonzalez J."/>
            <person name="Henrissat B."/>
            <person name="Kuo A."/>
            <person name="Liang C."/>
            <person name="Lipzen A."/>
            <person name="Lutzoni F."/>
            <person name="Magnuson J."/>
            <person name="Mondo S."/>
            <person name="Nolan M."/>
            <person name="Ohm R."/>
            <person name="Pangilinan J."/>
            <person name="Park H.-J."/>
            <person name="Ramirez L."/>
            <person name="Alfaro M."/>
            <person name="Sun H."/>
            <person name="Tritt A."/>
            <person name="Yoshinaga Y."/>
            <person name="Zwiers L.-H."/>
            <person name="Turgeon B."/>
            <person name="Goodwin S."/>
            <person name="Spatafora J."/>
            <person name="Crous P."/>
            <person name="Grigoriev I."/>
        </authorList>
    </citation>
    <scope>NUCLEOTIDE SEQUENCE</scope>
    <source>
        <strain evidence="6">CBS 207.26</strain>
    </source>
</reference>
<feature type="transmembrane region" description="Helical" evidence="5">
    <location>
        <begin position="319"/>
        <end position="340"/>
    </location>
</feature>
<name>A0A6A6DW36_9PEZI</name>
<evidence type="ECO:0000256" key="4">
    <source>
        <dbReference type="ARBA" id="ARBA00023136"/>
    </source>
</evidence>
<keyword evidence="3 5" id="KW-1133">Transmembrane helix</keyword>
<dbReference type="AlphaFoldDB" id="A0A6A6DW36"/>
<comment type="subcellular location">
    <subcellularLocation>
        <location evidence="1">Membrane</location>
        <topology evidence="1">Multi-pass membrane protein</topology>
    </subcellularLocation>
</comment>
<evidence type="ECO:0000256" key="2">
    <source>
        <dbReference type="ARBA" id="ARBA00022692"/>
    </source>
</evidence>
<feature type="transmembrane region" description="Helical" evidence="5">
    <location>
        <begin position="277"/>
        <end position="299"/>
    </location>
</feature>
<sequence>MKKVLQEWRVAAMFFDVLLKFGNQPQVFEESSGFKQACQQPNGSFELSYQLMYVEPSGRELPRDQWSFRQTGVYHRYCRDGDTSQVVLLHPRNRSLAQGRLEGYAQSMDRHTLDGHPMNLHLVIISSYIIHWQDHNETLAKELESIRTRILVVDPRESQFEPGKLQMLRNIEDKIVCRACRCLKSTRRIVDTLIELNKSLPHEDAAFASKCISVHHQLVLFDHRLEGHINAADTLAQRVQATLGLLTNMLDLQNQSNSDKISTHMLHLTRESVDDNATVRFITVCTMIYLPASFMASFFGMNLFEYRSDSGWLRASPNFWVYVAATLPLTVLTVGGWYAFKIRHDKIRKKRQDEELLSIQSNQ</sequence>
<evidence type="ECO:0008006" key="8">
    <source>
        <dbReference type="Google" id="ProtNLM"/>
    </source>
</evidence>
<gene>
    <name evidence="6" type="ORF">K469DRAFT_636798</name>
</gene>
<evidence type="ECO:0000256" key="5">
    <source>
        <dbReference type="SAM" id="Phobius"/>
    </source>
</evidence>